<evidence type="ECO:0000313" key="2">
    <source>
        <dbReference type="EMBL" id="CAF1221152.1"/>
    </source>
</evidence>
<accession>A0A814XVZ0</accession>
<feature type="compositionally biased region" description="Low complexity" evidence="1">
    <location>
        <begin position="185"/>
        <end position="196"/>
    </location>
</feature>
<keyword evidence="3" id="KW-1185">Reference proteome</keyword>
<organism evidence="2 3">
    <name type="scientific">Rotaria sordida</name>
    <dbReference type="NCBI Taxonomy" id="392033"/>
    <lineage>
        <taxon>Eukaryota</taxon>
        <taxon>Metazoa</taxon>
        <taxon>Spiralia</taxon>
        <taxon>Gnathifera</taxon>
        <taxon>Rotifera</taxon>
        <taxon>Eurotatoria</taxon>
        <taxon>Bdelloidea</taxon>
        <taxon>Philodinida</taxon>
        <taxon>Philodinidae</taxon>
        <taxon>Rotaria</taxon>
    </lineage>
</organism>
<sequence>MTSNGHNSVTRLHASPSSSYTEQKVSVKKASPNIVVENKETPAIQPPDNNRRRLSGTFMKNCFNTTQNSKLRYGEKRKKNSIDNTMLDENENNTKTMSKMNLTPLLVNQPVLENEVNVKSTSNGEFKPKGILKNSKSYSCNDRINELYNNHKQSQRRQSYFDICLKRYNKENSNNSVPGIRDNDSPPSTSNTSTSVKSVTFSDMICEMESEPTKSMPIITKYSHSSERKSPNLHLMDTTKVNSNQANLIDKVQSHTID</sequence>
<proteinExistence type="predicted"/>
<dbReference type="AlphaFoldDB" id="A0A814XVZ0"/>
<dbReference type="Proteomes" id="UP000663870">
    <property type="component" value="Unassembled WGS sequence"/>
</dbReference>
<evidence type="ECO:0000313" key="3">
    <source>
        <dbReference type="Proteomes" id="UP000663870"/>
    </source>
</evidence>
<reference evidence="2" key="1">
    <citation type="submission" date="2021-02" db="EMBL/GenBank/DDBJ databases">
        <authorList>
            <person name="Nowell W R."/>
        </authorList>
    </citation>
    <scope>NUCLEOTIDE SEQUENCE</scope>
</reference>
<protein>
    <submittedName>
        <fullName evidence="2">Uncharacterized protein</fullName>
    </submittedName>
</protein>
<name>A0A814XVZ0_9BILA</name>
<dbReference type="EMBL" id="CAJNOL010000859">
    <property type="protein sequence ID" value="CAF1221152.1"/>
    <property type="molecule type" value="Genomic_DNA"/>
</dbReference>
<comment type="caution">
    <text evidence="2">The sequence shown here is derived from an EMBL/GenBank/DDBJ whole genome shotgun (WGS) entry which is preliminary data.</text>
</comment>
<feature type="compositionally biased region" description="Polar residues" evidence="1">
    <location>
        <begin position="1"/>
        <end position="24"/>
    </location>
</feature>
<gene>
    <name evidence="2" type="ORF">JXQ802_LOCUS25450</name>
</gene>
<evidence type="ECO:0000256" key="1">
    <source>
        <dbReference type="SAM" id="MobiDB-lite"/>
    </source>
</evidence>
<feature type="region of interest" description="Disordered" evidence="1">
    <location>
        <begin position="1"/>
        <end position="26"/>
    </location>
</feature>
<feature type="region of interest" description="Disordered" evidence="1">
    <location>
        <begin position="172"/>
        <end position="196"/>
    </location>
</feature>